<reference evidence="7 8" key="1">
    <citation type="submission" date="2020-08" db="EMBL/GenBank/DDBJ databases">
        <title>Plant Genome Project.</title>
        <authorList>
            <person name="Zhang R.-G."/>
        </authorList>
    </citation>
    <scope>NUCLEOTIDE SEQUENCE [LARGE SCALE GENOMIC DNA]</scope>
    <source>
        <tissue evidence="7">Rhizome</tissue>
    </source>
</reference>
<evidence type="ECO:0000256" key="4">
    <source>
        <dbReference type="ARBA" id="ARBA00047960"/>
    </source>
</evidence>
<evidence type="ECO:0000256" key="1">
    <source>
        <dbReference type="ARBA" id="ARBA00012452"/>
    </source>
</evidence>
<dbReference type="InterPro" id="IPR036249">
    <property type="entry name" value="Thioredoxin-like_sf"/>
</dbReference>
<dbReference type="SFLD" id="SFLDG00358">
    <property type="entry name" value="Main_(cytGST)"/>
    <property type="match status" value="1"/>
</dbReference>
<dbReference type="GO" id="GO:0004364">
    <property type="term" value="F:glutathione transferase activity"/>
    <property type="evidence" value="ECO:0007669"/>
    <property type="project" value="UniProtKB-EC"/>
</dbReference>
<evidence type="ECO:0000259" key="5">
    <source>
        <dbReference type="PROSITE" id="PS50404"/>
    </source>
</evidence>
<evidence type="ECO:0000313" key="7">
    <source>
        <dbReference type="EMBL" id="KAG6473548.1"/>
    </source>
</evidence>
<evidence type="ECO:0000313" key="8">
    <source>
        <dbReference type="Proteomes" id="UP000734854"/>
    </source>
</evidence>
<dbReference type="InterPro" id="IPR045073">
    <property type="entry name" value="Omega/Tau-like"/>
</dbReference>
<comment type="similarity">
    <text evidence="3">Belongs to the GST superfamily. Tau family.</text>
</comment>
<comment type="catalytic activity">
    <reaction evidence="4">
        <text>RX + glutathione = an S-substituted glutathione + a halide anion + H(+)</text>
        <dbReference type="Rhea" id="RHEA:16437"/>
        <dbReference type="ChEBI" id="CHEBI:15378"/>
        <dbReference type="ChEBI" id="CHEBI:16042"/>
        <dbReference type="ChEBI" id="CHEBI:17792"/>
        <dbReference type="ChEBI" id="CHEBI:57925"/>
        <dbReference type="ChEBI" id="CHEBI:90779"/>
        <dbReference type="EC" id="2.5.1.18"/>
    </reaction>
</comment>
<dbReference type="PROSITE" id="PS50404">
    <property type="entry name" value="GST_NTER"/>
    <property type="match status" value="1"/>
</dbReference>
<dbReference type="InterPro" id="IPR010987">
    <property type="entry name" value="Glutathione-S-Trfase_C-like"/>
</dbReference>
<dbReference type="EMBL" id="JACMSC010000019">
    <property type="protein sequence ID" value="KAG6473548.1"/>
    <property type="molecule type" value="Genomic_DNA"/>
</dbReference>
<keyword evidence="8" id="KW-1185">Reference proteome</keyword>
<dbReference type="FunFam" id="3.40.30.10:FF:000044">
    <property type="entry name" value="Glutathione S-transferase GSTU6"/>
    <property type="match status" value="1"/>
</dbReference>
<dbReference type="PANTHER" id="PTHR11260:SF615">
    <property type="entry name" value="GLUTATHIONE S-TRANSFERASE U17"/>
    <property type="match status" value="1"/>
</dbReference>
<dbReference type="CDD" id="cd03185">
    <property type="entry name" value="GST_C_Tau"/>
    <property type="match status" value="1"/>
</dbReference>
<dbReference type="EC" id="2.5.1.18" evidence="1"/>
<protein>
    <recommendedName>
        <fullName evidence="1">glutathione transferase</fullName>
        <ecNumber evidence="1">2.5.1.18</ecNumber>
    </recommendedName>
</protein>
<proteinExistence type="inferred from homology"/>
<dbReference type="SUPFAM" id="SSF52833">
    <property type="entry name" value="Thioredoxin-like"/>
    <property type="match status" value="1"/>
</dbReference>
<dbReference type="InterPro" id="IPR004046">
    <property type="entry name" value="GST_C"/>
</dbReference>
<comment type="caution">
    <text evidence="7">The sequence shown here is derived from an EMBL/GenBank/DDBJ whole genome shotgun (WGS) entry which is preliminary data.</text>
</comment>
<gene>
    <name evidence="7" type="ORF">ZIOFF_067465</name>
</gene>
<feature type="domain" description="GST N-terminal" evidence="5">
    <location>
        <begin position="2"/>
        <end position="81"/>
    </location>
</feature>
<dbReference type="AlphaFoldDB" id="A0A8J5BJZ6"/>
<dbReference type="InterPro" id="IPR040079">
    <property type="entry name" value="Glutathione_S-Trfase"/>
</dbReference>
<dbReference type="FunFam" id="1.20.1050.10:FF:000016">
    <property type="entry name" value="Glutathione S-transferase U9"/>
    <property type="match status" value="1"/>
</dbReference>
<name>A0A8J5BJZ6_ZINOF</name>
<organism evidence="7 8">
    <name type="scientific">Zingiber officinale</name>
    <name type="common">Ginger</name>
    <name type="synonym">Amomum zingiber</name>
    <dbReference type="NCBI Taxonomy" id="94328"/>
    <lineage>
        <taxon>Eukaryota</taxon>
        <taxon>Viridiplantae</taxon>
        <taxon>Streptophyta</taxon>
        <taxon>Embryophyta</taxon>
        <taxon>Tracheophyta</taxon>
        <taxon>Spermatophyta</taxon>
        <taxon>Magnoliopsida</taxon>
        <taxon>Liliopsida</taxon>
        <taxon>Zingiberales</taxon>
        <taxon>Zingiberaceae</taxon>
        <taxon>Zingiber</taxon>
    </lineage>
</organism>
<dbReference type="Proteomes" id="UP000734854">
    <property type="component" value="Unassembled WGS sequence"/>
</dbReference>
<dbReference type="PROSITE" id="PS50405">
    <property type="entry name" value="GST_CTER"/>
    <property type="match status" value="1"/>
</dbReference>
<dbReference type="Gene3D" id="1.20.1050.10">
    <property type="match status" value="1"/>
</dbReference>
<dbReference type="Pfam" id="PF02798">
    <property type="entry name" value="GST_N"/>
    <property type="match status" value="1"/>
</dbReference>
<dbReference type="InterPro" id="IPR036282">
    <property type="entry name" value="Glutathione-S-Trfase_C_sf"/>
</dbReference>
<dbReference type="SFLD" id="SFLDG01152">
    <property type="entry name" value="Main.3:_Omega-_and_Tau-like"/>
    <property type="match status" value="1"/>
</dbReference>
<accession>A0A8J5BJZ6</accession>
<dbReference type="CDD" id="cd03058">
    <property type="entry name" value="GST_N_Tau"/>
    <property type="match status" value="1"/>
</dbReference>
<dbReference type="SUPFAM" id="SSF47616">
    <property type="entry name" value="GST C-terminal domain-like"/>
    <property type="match status" value="1"/>
</dbReference>
<dbReference type="Pfam" id="PF00043">
    <property type="entry name" value="GST_C"/>
    <property type="match status" value="1"/>
</dbReference>
<dbReference type="GO" id="GO:0009407">
    <property type="term" value="P:toxin catabolic process"/>
    <property type="evidence" value="ECO:0007669"/>
    <property type="project" value="UniProtKB-ARBA"/>
</dbReference>
<feature type="domain" description="GST C-terminal" evidence="6">
    <location>
        <begin position="89"/>
        <end position="216"/>
    </location>
</feature>
<dbReference type="Gene3D" id="3.40.30.10">
    <property type="entry name" value="Glutaredoxin"/>
    <property type="match status" value="1"/>
</dbReference>
<evidence type="ECO:0000256" key="3">
    <source>
        <dbReference type="ARBA" id="ARBA00025743"/>
    </source>
</evidence>
<keyword evidence="2" id="KW-0808">Transferase</keyword>
<dbReference type="PANTHER" id="PTHR11260">
    <property type="entry name" value="GLUTATHIONE S-TRANSFERASE, GST, SUPERFAMILY, GST DOMAIN CONTAINING"/>
    <property type="match status" value="1"/>
</dbReference>
<dbReference type="SFLD" id="SFLDS00019">
    <property type="entry name" value="Glutathione_Transferase_(cytos"/>
    <property type="match status" value="1"/>
</dbReference>
<dbReference type="GO" id="GO:0005737">
    <property type="term" value="C:cytoplasm"/>
    <property type="evidence" value="ECO:0007669"/>
    <property type="project" value="TreeGrafter"/>
</dbReference>
<dbReference type="GO" id="GO:0006749">
    <property type="term" value="P:glutathione metabolic process"/>
    <property type="evidence" value="ECO:0007669"/>
    <property type="project" value="InterPro"/>
</dbReference>
<evidence type="ECO:0000256" key="2">
    <source>
        <dbReference type="ARBA" id="ARBA00022679"/>
    </source>
</evidence>
<dbReference type="InterPro" id="IPR045074">
    <property type="entry name" value="GST_C_Tau"/>
</dbReference>
<sequence>MADVKLIGTPLCPYVRRAIIALSLKKVEYEFLQEKFGEKSELLLKSNPIYKKIPVLIHNDRPICESAIIVEYIDEVWPESGCGAILPADAYHRALHRFWSFYVDDKWFPSLFAVGKAETEEAKAEAVEQVRAGLLLLEEAFVKLSQGKAFFGGDRVAYLDIMFGSFTNWIEAVEELVSVELLDEATTPALHGWAVRFREHEAVKESMPDSGKVLEFLKILQAKWKKDAAAARN</sequence>
<evidence type="ECO:0000259" key="6">
    <source>
        <dbReference type="PROSITE" id="PS50405"/>
    </source>
</evidence>
<dbReference type="InterPro" id="IPR004045">
    <property type="entry name" value="Glutathione_S-Trfase_N"/>
</dbReference>